<proteinExistence type="predicted"/>
<dbReference type="Proteomes" id="UP000019763">
    <property type="component" value="Unassembled WGS sequence"/>
</dbReference>
<evidence type="ECO:0000313" key="2">
    <source>
        <dbReference type="EMBL" id="EZG66998.1"/>
    </source>
</evidence>
<evidence type="ECO:0000256" key="1">
    <source>
        <dbReference type="SAM" id="MobiDB-lite"/>
    </source>
</evidence>
<dbReference type="EMBL" id="AFNH02000548">
    <property type="protein sequence ID" value="EZG66998.1"/>
    <property type="molecule type" value="Genomic_DNA"/>
</dbReference>
<name>A0A023B734_GRENI</name>
<feature type="region of interest" description="Disordered" evidence="1">
    <location>
        <begin position="445"/>
        <end position="506"/>
    </location>
</feature>
<dbReference type="AlphaFoldDB" id="A0A023B734"/>
<organism evidence="2 3">
    <name type="scientific">Gregarina niphandrodes</name>
    <name type="common">Septate eugregarine</name>
    <dbReference type="NCBI Taxonomy" id="110365"/>
    <lineage>
        <taxon>Eukaryota</taxon>
        <taxon>Sar</taxon>
        <taxon>Alveolata</taxon>
        <taxon>Apicomplexa</taxon>
        <taxon>Conoidasida</taxon>
        <taxon>Gregarinasina</taxon>
        <taxon>Eugregarinorida</taxon>
        <taxon>Gregarinidae</taxon>
        <taxon>Gregarina</taxon>
    </lineage>
</organism>
<reference evidence="2" key="1">
    <citation type="submission" date="2013-12" db="EMBL/GenBank/DDBJ databases">
        <authorList>
            <person name="Omoto C.K."/>
            <person name="Sibley D."/>
            <person name="Venepally P."/>
            <person name="Hadjithomas M."/>
            <person name="Karamycheva S."/>
            <person name="Brunk B."/>
            <person name="Roos D."/>
            <person name="Caler E."/>
            <person name="Lorenzi H."/>
        </authorList>
    </citation>
    <scope>NUCLEOTIDE SEQUENCE</scope>
</reference>
<comment type="caution">
    <text evidence="2">The sequence shown here is derived from an EMBL/GenBank/DDBJ whole genome shotgun (WGS) entry which is preliminary data.</text>
</comment>
<accession>A0A023B734</accession>
<evidence type="ECO:0000313" key="3">
    <source>
        <dbReference type="Proteomes" id="UP000019763"/>
    </source>
</evidence>
<protein>
    <submittedName>
        <fullName evidence="2">Uncharacterized protein</fullName>
    </submittedName>
</protein>
<feature type="compositionally biased region" description="Basic and acidic residues" evidence="1">
    <location>
        <begin position="486"/>
        <end position="495"/>
    </location>
</feature>
<keyword evidence="3" id="KW-1185">Reference proteome</keyword>
<dbReference type="RefSeq" id="XP_011130385.1">
    <property type="nucleotide sequence ID" value="XM_011132083.1"/>
</dbReference>
<feature type="compositionally biased region" description="Polar residues" evidence="1">
    <location>
        <begin position="448"/>
        <end position="485"/>
    </location>
</feature>
<dbReference type="VEuPathDB" id="CryptoDB:GNI_073060"/>
<sequence>MLPHVNCESTSPWLAGGITLGSEPDSDTHQVRTELVYVDTHSDLTSFADGVIESDAVANKMLHELLSAMEWRRVKSITREDLENCQLAYLELGAIISMFLDDPFGDVTLETKAWLSPMLGIQKGAVAWRHCDSNWVTGCLLQRSTVPTRKLVNFCVHTLHYMPVVRNVTLECLKKRPRFRDYRIRAPVANAGKVLLEITQRLSGSFTVVEFGQLMAAAASSRKGFLDPLDSRLLPNGEPVDETSLPIIYRRDELRLTKCGKARARLLSESDAKAKTWNLLGGNLTKLNGMGPEDLKSCSLAYFELGSIAEQYIHGAFGTVCLPALRQVSGVMCRGSGTVQVRGWVAGCILQYARVPISALVRFCVLDLNYEPPKGPLLECLRSQTDRYRARRLKQESNYLTELTARVSALTEKISIPEYVALITNKQRALNYVVKRLAPVAAHETHSSPHLSDYSPQLSDYSPQLSDSPPQTVPTLSTNLITATKRTTDRNELEKSKRKKPSVDLARSTVEGASGLMYCHPNDMIEFLNWVESGMYESSPQAVCSS</sequence>
<gene>
    <name evidence="2" type="ORF">GNI_073060</name>
</gene>
<dbReference type="GeneID" id="22912670"/>